<dbReference type="AlphaFoldDB" id="A0A1F4S6S9"/>
<sequence>MAKKEKITSRSLISSKQSKKKIAMLTAYDSLMASVLDESGIDVILVGDSLGDVMLGYRNTLPVTMTEMIIHVQAVSRVVTHALVVADMPFGSFQHDSDLAVKNAIDLVKAGGEAVKVEGVGYVETIKQIIKAGIPVMGHLGFTPQSVNLLGYKIHGRDKKGGNKLLKEAKTLEKAGCFAIVLELVDPETAKKISKALKIPVIGIGSGDSCDGQVLVTYDMLGMYPNPPGFVKKYANLREVIKLAVKKYIGEIKCKL</sequence>
<dbReference type="InterPro" id="IPR040442">
    <property type="entry name" value="Pyrv_kinase-like_dom_sf"/>
</dbReference>
<comment type="pathway">
    <text evidence="1 7">Cofactor biosynthesis; (R)-pantothenate biosynthesis; (R)-pantoate from 3-methyl-2-oxobutanoate: step 1/2.</text>
</comment>
<keyword evidence="7 10" id="KW-0479">Metal-binding</keyword>
<keyword evidence="4 7" id="KW-0566">Pantothenate biosynthesis</keyword>
<dbReference type="CDD" id="cd06557">
    <property type="entry name" value="KPHMT-like"/>
    <property type="match status" value="1"/>
</dbReference>
<keyword evidence="11" id="KW-0489">Methyltransferase</keyword>
<feature type="binding site" evidence="7 9">
    <location>
        <begin position="48"/>
        <end position="49"/>
    </location>
    <ligand>
        <name>3-methyl-2-oxobutanoate</name>
        <dbReference type="ChEBI" id="CHEBI:11851"/>
    </ligand>
</feature>
<feature type="binding site" evidence="7 10">
    <location>
        <position position="87"/>
    </location>
    <ligand>
        <name>Mg(2+)</name>
        <dbReference type="ChEBI" id="CHEBI:18420"/>
    </ligand>
</feature>
<dbReference type="NCBIfam" id="TIGR00222">
    <property type="entry name" value="panB"/>
    <property type="match status" value="1"/>
</dbReference>
<gene>
    <name evidence="7" type="primary">panB</name>
    <name evidence="11" type="ORF">A2290_07120</name>
</gene>
<evidence type="ECO:0000313" key="11">
    <source>
        <dbReference type="EMBL" id="OGC16142.1"/>
    </source>
</evidence>
<dbReference type="GO" id="GO:0008168">
    <property type="term" value="F:methyltransferase activity"/>
    <property type="evidence" value="ECO:0007669"/>
    <property type="project" value="UniProtKB-KW"/>
</dbReference>
<dbReference type="PANTHER" id="PTHR20881:SF0">
    <property type="entry name" value="3-METHYL-2-OXOBUTANOATE HYDROXYMETHYLTRANSFERASE"/>
    <property type="match status" value="1"/>
</dbReference>
<evidence type="ECO:0000313" key="12">
    <source>
        <dbReference type="Proteomes" id="UP000177905"/>
    </source>
</evidence>
<comment type="similarity">
    <text evidence="2 7">Belongs to the PanB family.</text>
</comment>
<dbReference type="GO" id="GO:0005737">
    <property type="term" value="C:cytoplasm"/>
    <property type="evidence" value="ECO:0007669"/>
    <property type="project" value="UniProtKB-SubCell"/>
</dbReference>
<evidence type="ECO:0000256" key="6">
    <source>
        <dbReference type="ARBA" id="ARBA00056497"/>
    </source>
</evidence>
<reference evidence="11 12" key="1">
    <citation type="journal article" date="2016" name="Nat. Commun.">
        <title>Thousands of microbial genomes shed light on interconnected biogeochemical processes in an aquifer system.</title>
        <authorList>
            <person name="Anantharaman K."/>
            <person name="Brown C.T."/>
            <person name="Hug L.A."/>
            <person name="Sharon I."/>
            <person name="Castelle C.J."/>
            <person name="Probst A.J."/>
            <person name="Thomas B.C."/>
            <person name="Singh A."/>
            <person name="Wilkins M.J."/>
            <person name="Karaoz U."/>
            <person name="Brodie E.L."/>
            <person name="Williams K.H."/>
            <person name="Hubbard S.S."/>
            <person name="Banfield J.F."/>
        </authorList>
    </citation>
    <scope>NUCLEOTIDE SEQUENCE [LARGE SCALE GENOMIC DNA]</scope>
</reference>
<evidence type="ECO:0000256" key="7">
    <source>
        <dbReference type="HAMAP-Rule" id="MF_00156"/>
    </source>
</evidence>
<dbReference type="GO" id="GO:0003864">
    <property type="term" value="F:3-methyl-2-oxobutanoate hydroxymethyltransferase activity"/>
    <property type="evidence" value="ECO:0007669"/>
    <property type="project" value="UniProtKB-UniRule"/>
</dbReference>
<comment type="function">
    <text evidence="6 7">Catalyzes the reversible reaction in which hydroxymethyl group from 5,10-methylenetetrahydrofolate is transferred onto alpha-ketoisovalerate to form ketopantoate.</text>
</comment>
<dbReference type="HAMAP" id="MF_00156">
    <property type="entry name" value="PanB"/>
    <property type="match status" value="1"/>
</dbReference>
<dbReference type="InterPro" id="IPR003700">
    <property type="entry name" value="Pantoate_hydroxy_MeTrfase"/>
</dbReference>
<evidence type="ECO:0000256" key="3">
    <source>
        <dbReference type="ARBA" id="ARBA00011424"/>
    </source>
</evidence>
<dbReference type="GO" id="GO:0032259">
    <property type="term" value="P:methylation"/>
    <property type="evidence" value="ECO:0007669"/>
    <property type="project" value="UniProtKB-KW"/>
</dbReference>
<evidence type="ECO:0000256" key="9">
    <source>
        <dbReference type="PIRSR" id="PIRSR000388-2"/>
    </source>
</evidence>
<proteinExistence type="inferred from homology"/>
<organism evidence="11 12">
    <name type="scientific">candidate division WOR-1 bacterium RIFOXYB2_FULL_36_35</name>
    <dbReference type="NCBI Taxonomy" id="1802578"/>
    <lineage>
        <taxon>Bacteria</taxon>
        <taxon>Bacillati</taxon>
        <taxon>Saganbacteria</taxon>
    </lineage>
</organism>
<dbReference type="NCBIfam" id="NF001452">
    <property type="entry name" value="PRK00311.1"/>
    <property type="match status" value="1"/>
</dbReference>
<evidence type="ECO:0000256" key="2">
    <source>
        <dbReference type="ARBA" id="ARBA00008676"/>
    </source>
</evidence>
<dbReference type="FunFam" id="3.20.20.60:FF:000003">
    <property type="entry name" value="3-methyl-2-oxobutanoate hydroxymethyltransferase"/>
    <property type="match status" value="1"/>
</dbReference>
<evidence type="ECO:0000256" key="8">
    <source>
        <dbReference type="PIRSR" id="PIRSR000388-1"/>
    </source>
</evidence>
<keyword evidence="5 7" id="KW-0808">Transferase</keyword>
<comment type="catalytic activity">
    <reaction evidence="7">
        <text>(6R)-5,10-methylene-5,6,7,8-tetrahydrofolate + 3-methyl-2-oxobutanoate + H2O = 2-dehydropantoate + (6S)-5,6,7,8-tetrahydrofolate</text>
        <dbReference type="Rhea" id="RHEA:11824"/>
        <dbReference type="ChEBI" id="CHEBI:11561"/>
        <dbReference type="ChEBI" id="CHEBI:11851"/>
        <dbReference type="ChEBI" id="CHEBI:15377"/>
        <dbReference type="ChEBI" id="CHEBI:15636"/>
        <dbReference type="ChEBI" id="CHEBI:57453"/>
        <dbReference type="EC" id="2.1.2.11"/>
    </reaction>
</comment>
<feature type="binding site" evidence="7 9">
    <location>
        <position position="116"/>
    </location>
    <ligand>
        <name>3-methyl-2-oxobutanoate</name>
        <dbReference type="ChEBI" id="CHEBI:11851"/>
    </ligand>
</feature>
<evidence type="ECO:0000256" key="4">
    <source>
        <dbReference type="ARBA" id="ARBA00022655"/>
    </source>
</evidence>
<dbReference type="GO" id="GO:0000287">
    <property type="term" value="F:magnesium ion binding"/>
    <property type="evidence" value="ECO:0007669"/>
    <property type="project" value="TreeGrafter"/>
</dbReference>
<comment type="cofactor">
    <cofactor evidence="7 10">
        <name>Mg(2+)</name>
        <dbReference type="ChEBI" id="CHEBI:18420"/>
    </cofactor>
    <text evidence="7 10">Binds 1 Mg(2+) ion per subunit.</text>
</comment>
<dbReference type="GO" id="GO:0015940">
    <property type="term" value="P:pantothenate biosynthetic process"/>
    <property type="evidence" value="ECO:0007669"/>
    <property type="project" value="UniProtKB-UniRule"/>
</dbReference>
<evidence type="ECO:0000256" key="10">
    <source>
        <dbReference type="PIRSR" id="PIRSR000388-3"/>
    </source>
</evidence>
<feature type="active site" description="Proton acceptor" evidence="7 8">
    <location>
        <position position="183"/>
    </location>
</feature>
<dbReference type="InterPro" id="IPR015813">
    <property type="entry name" value="Pyrv/PenolPyrv_kinase-like_dom"/>
</dbReference>
<dbReference type="PIRSF" id="PIRSF000388">
    <property type="entry name" value="Pantoate_hydroxy_MeTrfase"/>
    <property type="match status" value="1"/>
</dbReference>
<comment type="subunit">
    <text evidence="3 7">Homodecamer; pentamer of dimers.</text>
</comment>
<feature type="binding site" evidence="7 10">
    <location>
        <position position="48"/>
    </location>
    <ligand>
        <name>Mg(2+)</name>
        <dbReference type="ChEBI" id="CHEBI:18420"/>
    </ligand>
</feature>
<keyword evidence="7 10" id="KW-0460">Magnesium</keyword>
<dbReference type="EC" id="2.1.2.11" evidence="7"/>
<name>A0A1F4S6S9_UNCSA</name>
<feature type="binding site" evidence="7 9">
    <location>
        <position position="87"/>
    </location>
    <ligand>
        <name>3-methyl-2-oxobutanoate</name>
        <dbReference type="ChEBI" id="CHEBI:11851"/>
    </ligand>
</feature>
<comment type="caution">
    <text evidence="11">The sequence shown here is derived from an EMBL/GenBank/DDBJ whole genome shotgun (WGS) entry which is preliminary data.</text>
</comment>
<dbReference type="Proteomes" id="UP000177905">
    <property type="component" value="Unassembled WGS sequence"/>
</dbReference>
<dbReference type="Pfam" id="PF02548">
    <property type="entry name" value="Pantoate_transf"/>
    <property type="match status" value="1"/>
</dbReference>
<comment type="subcellular location">
    <subcellularLocation>
        <location evidence="7">Cytoplasm</location>
    </subcellularLocation>
</comment>
<dbReference type="Gene3D" id="3.20.20.60">
    <property type="entry name" value="Phosphoenolpyruvate-binding domains"/>
    <property type="match status" value="1"/>
</dbReference>
<dbReference type="UniPathway" id="UPA00028">
    <property type="reaction ID" value="UER00003"/>
</dbReference>
<evidence type="ECO:0000256" key="1">
    <source>
        <dbReference type="ARBA" id="ARBA00005033"/>
    </source>
</evidence>
<dbReference type="EMBL" id="MEUA01000013">
    <property type="protein sequence ID" value="OGC16142.1"/>
    <property type="molecule type" value="Genomic_DNA"/>
</dbReference>
<feature type="binding site" evidence="7 10">
    <location>
        <position position="118"/>
    </location>
    <ligand>
        <name>Mg(2+)</name>
        <dbReference type="ChEBI" id="CHEBI:18420"/>
    </ligand>
</feature>
<evidence type="ECO:0000256" key="5">
    <source>
        <dbReference type="ARBA" id="ARBA00022679"/>
    </source>
</evidence>
<accession>A0A1F4S6S9</accession>
<keyword evidence="7" id="KW-0963">Cytoplasm</keyword>
<dbReference type="SUPFAM" id="SSF51621">
    <property type="entry name" value="Phosphoenolpyruvate/pyruvate domain"/>
    <property type="match status" value="1"/>
</dbReference>
<dbReference type="PANTHER" id="PTHR20881">
    <property type="entry name" value="3-METHYL-2-OXOBUTANOATE HYDROXYMETHYLTRANSFERASE"/>
    <property type="match status" value="1"/>
</dbReference>
<protein>
    <recommendedName>
        <fullName evidence="7">3-methyl-2-oxobutanoate hydroxymethyltransferase</fullName>
        <ecNumber evidence="7">2.1.2.11</ecNumber>
    </recommendedName>
    <alternativeName>
        <fullName evidence="7">Ketopantoate hydroxymethyltransferase</fullName>
        <shortName evidence="7">KPHMT</shortName>
    </alternativeName>
</protein>